<dbReference type="Proteomes" id="UP001163846">
    <property type="component" value="Unassembled WGS sequence"/>
</dbReference>
<comment type="caution">
    <text evidence="3">The sequence shown here is derived from an EMBL/GenBank/DDBJ whole genome shotgun (WGS) entry which is preliminary data.</text>
</comment>
<evidence type="ECO:0000256" key="2">
    <source>
        <dbReference type="SAM" id="SignalP"/>
    </source>
</evidence>
<evidence type="ECO:0000313" key="4">
    <source>
        <dbReference type="Proteomes" id="UP001163846"/>
    </source>
</evidence>
<evidence type="ECO:0000256" key="1">
    <source>
        <dbReference type="SAM" id="MobiDB-lite"/>
    </source>
</evidence>
<feature type="signal peptide" evidence="2">
    <location>
        <begin position="1"/>
        <end position="28"/>
    </location>
</feature>
<name>A0AA38P299_9AGAR</name>
<feature type="compositionally biased region" description="Polar residues" evidence="1">
    <location>
        <begin position="66"/>
        <end position="80"/>
    </location>
</feature>
<organism evidence="3 4">
    <name type="scientific">Lentinula raphanica</name>
    <dbReference type="NCBI Taxonomy" id="153919"/>
    <lineage>
        <taxon>Eukaryota</taxon>
        <taxon>Fungi</taxon>
        <taxon>Dikarya</taxon>
        <taxon>Basidiomycota</taxon>
        <taxon>Agaricomycotina</taxon>
        <taxon>Agaricomycetes</taxon>
        <taxon>Agaricomycetidae</taxon>
        <taxon>Agaricales</taxon>
        <taxon>Marasmiineae</taxon>
        <taxon>Omphalotaceae</taxon>
        <taxon>Lentinula</taxon>
    </lineage>
</organism>
<feature type="chain" id="PRO_5041454779" description="TPM domain-containing protein" evidence="2">
    <location>
        <begin position="29"/>
        <end position="209"/>
    </location>
</feature>
<keyword evidence="2" id="KW-0732">Signal</keyword>
<gene>
    <name evidence="3" type="ORF">F5878DRAFT_336561</name>
</gene>
<feature type="region of interest" description="Disordered" evidence="1">
    <location>
        <begin position="46"/>
        <end position="80"/>
    </location>
</feature>
<reference evidence="3" key="1">
    <citation type="submission" date="2022-08" db="EMBL/GenBank/DDBJ databases">
        <authorList>
            <consortium name="DOE Joint Genome Institute"/>
            <person name="Min B."/>
            <person name="Riley R."/>
            <person name="Sierra-Patev S."/>
            <person name="Naranjo-Ortiz M."/>
            <person name="Looney B."/>
            <person name="Konkel Z."/>
            <person name="Slot J.C."/>
            <person name="Sakamoto Y."/>
            <person name="Steenwyk J.L."/>
            <person name="Rokas A."/>
            <person name="Carro J."/>
            <person name="Camarero S."/>
            <person name="Ferreira P."/>
            <person name="Molpeceres G."/>
            <person name="Ruiz-Duenas F.J."/>
            <person name="Serrano A."/>
            <person name="Henrissat B."/>
            <person name="Drula E."/>
            <person name="Hughes K.W."/>
            <person name="Mata J.L."/>
            <person name="Ishikawa N.K."/>
            <person name="Vargas-Isla R."/>
            <person name="Ushijima S."/>
            <person name="Smith C.A."/>
            <person name="Ahrendt S."/>
            <person name="Andreopoulos W."/>
            <person name="He G."/>
            <person name="Labutti K."/>
            <person name="Lipzen A."/>
            <person name="Ng V."/>
            <person name="Sandor L."/>
            <person name="Barry K."/>
            <person name="Martinez A.T."/>
            <person name="Xiao Y."/>
            <person name="Gibbons J.G."/>
            <person name="Terashima K."/>
            <person name="Hibbett D.S."/>
            <person name="Grigoriev I.V."/>
        </authorList>
    </citation>
    <scope>NUCLEOTIDE SEQUENCE</scope>
    <source>
        <strain evidence="3">TFB9207</strain>
    </source>
</reference>
<evidence type="ECO:0000313" key="3">
    <source>
        <dbReference type="EMBL" id="KAJ3834896.1"/>
    </source>
</evidence>
<keyword evidence="4" id="KW-1185">Reference proteome</keyword>
<dbReference type="AlphaFoldDB" id="A0AA38P299"/>
<sequence>MKISFTPLKVSLRTLSALILLLALGSNASPVPQSLSLRAEATVLPNPLSSERVPQRATLPPERRSGTQTGWTPDTHPNTPIKSIESVKEDVYLSILSDYNVAFQIGQSDDLAESSAQKTAPYDRDGAVLGLTVSKCSRHGGMIVGTVEISHVQRDQFWAEIKGGAPYDTKLHLAEAVFEKLAGMGFAQTPHQKAYKNGLFTRIRQLRDN</sequence>
<protein>
    <recommendedName>
        <fullName evidence="5">TPM domain-containing protein</fullName>
    </recommendedName>
</protein>
<accession>A0AA38P299</accession>
<proteinExistence type="predicted"/>
<dbReference type="EMBL" id="MU806472">
    <property type="protein sequence ID" value="KAJ3834896.1"/>
    <property type="molecule type" value="Genomic_DNA"/>
</dbReference>
<evidence type="ECO:0008006" key="5">
    <source>
        <dbReference type="Google" id="ProtNLM"/>
    </source>
</evidence>